<comment type="caution">
    <text evidence="2">The sequence shown here is derived from an EMBL/GenBank/DDBJ whole genome shotgun (WGS) entry which is preliminary data.</text>
</comment>
<evidence type="ECO:0000313" key="2">
    <source>
        <dbReference type="EMBL" id="KAB1270932.1"/>
    </source>
</evidence>
<proteinExistence type="predicted"/>
<dbReference type="SMART" id="SM00349">
    <property type="entry name" value="KRAB"/>
    <property type="match status" value="1"/>
</dbReference>
<dbReference type="PROSITE" id="PS50805">
    <property type="entry name" value="KRAB"/>
    <property type="match status" value="1"/>
</dbReference>
<dbReference type="PANTHER" id="PTHR23232">
    <property type="entry name" value="KRAB DOMAIN C2H2 ZINC FINGER"/>
    <property type="match status" value="1"/>
</dbReference>
<dbReference type="CDD" id="cd07765">
    <property type="entry name" value="KRAB_A-box"/>
    <property type="match status" value="1"/>
</dbReference>
<keyword evidence="3" id="KW-1185">Reference proteome</keyword>
<sequence>MVKGLHQVSGNSFEYFRLIKYVLLQGSVSFGDVTVNFTQEEWGQLDPDQRTLCRDISVGPFIVHLLKLDLSFSSEFLKPGSFFYILYHFLVSGHCITKPEEAPWILEEEFASQCYPASQKSGGNGKFYLELLSQKTDTKTKESDK</sequence>
<dbReference type="Pfam" id="PF01352">
    <property type="entry name" value="KRAB"/>
    <property type="match status" value="1"/>
</dbReference>
<accession>A0A5N4DIF3</accession>
<organism evidence="2 3">
    <name type="scientific">Camelus dromedarius</name>
    <name type="common">Dromedary</name>
    <name type="synonym">Arabian camel</name>
    <dbReference type="NCBI Taxonomy" id="9838"/>
    <lineage>
        <taxon>Eukaryota</taxon>
        <taxon>Metazoa</taxon>
        <taxon>Chordata</taxon>
        <taxon>Craniata</taxon>
        <taxon>Vertebrata</taxon>
        <taxon>Euteleostomi</taxon>
        <taxon>Mammalia</taxon>
        <taxon>Eutheria</taxon>
        <taxon>Laurasiatheria</taxon>
        <taxon>Artiodactyla</taxon>
        <taxon>Tylopoda</taxon>
        <taxon>Camelidae</taxon>
        <taxon>Camelus</taxon>
    </lineage>
</organism>
<evidence type="ECO:0000313" key="3">
    <source>
        <dbReference type="Proteomes" id="UP000299084"/>
    </source>
</evidence>
<dbReference type="GO" id="GO:0006355">
    <property type="term" value="P:regulation of DNA-templated transcription"/>
    <property type="evidence" value="ECO:0007669"/>
    <property type="project" value="InterPro"/>
</dbReference>
<dbReference type="AlphaFoldDB" id="A0A5N4DIF3"/>
<gene>
    <name evidence="2" type="ORF">Cadr_000008914</name>
</gene>
<dbReference type="InterPro" id="IPR001909">
    <property type="entry name" value="KRAB"/>
</dbReference>
<dbReference type="EMBL" id="JWIN03000011">
    <property type="protein sequence ID" value="KAB1270932.1"/>
    <property type="molecule type" value="Genomic_DNA"/>
</dbReference>
<feature type="domain" description="KRAB" evidence="1">
    <location>
        <begin position="28"/>
        <end position="116"/>
    </location>
</feature>
<dbReference type="STRING" id="9838.ENSCDRP00005019955"/>
<dbReference type="Gene3D" id="6.10.140.140">
    <property type="match status" value="1"/>
</dbReference>
<dbReference type="PANTHER" id="PTHR23232:SF163">
    <property type="entry name" value="ZINC FINGER PROTEIN 589"/>
    <property type="match status" value="1"/>
</dbReference>
<name>A0A5N4DIF3_CAMDR</name>
<dbReference type="SUPFAM" id="SSF109640">
    <property type="entry name" value="KRAB domain (Kruppel-associated box)"/>
    <property type="match status" value="1"/>
</dbReference>
<protein>
    <submittedName>
        <fullName evidence="2">Zinc finger protein 37A</fullName>
    </submittedName>
</protein>
<reference evidence="2 3" key="1">
    <citation type="journal article" date="2019" name="Mol. Ecol. Resour.">
        <title>Improving Illumina assemblies with Hi-C and long reads: an example with the North African dromedary.</title>
        <authorList>
            <person name="Elbers J.P."/>
            <person name="Rogers M.F."/>
            <person name="Perelman P.L."/>
            <person name="Proskuryakova A.A."/>
            <person name="Serdyukova N.A."/>
            <person name="Johnson W.E."/>
            <person name="Horin P."/>
            <person name="Corander J."/>
            <person name="Murphy D."/>
            <person name="Burger P.A."/>
        </authorList>
    </citation>
    <scope>NUCLEOTIDE SEQUENCE [LARGE SCALE GENOMIC DNA]</scope>
    <source>
        <strain evidence="2">Drom800</strain>
        <tissue evidence="2">Blood</tissue>
    </source>
</reference>
<dbReference type="InterPro" id="IPR036051">
    <property type="entry name" value="KRAB_dom_sf"/>
</dbReference>
<dbReference type="Proteomes" id="UP000299084">
    <property type="component" value="Unassembled WGS sequence"/>
</dbReference>
<evidence type="ECO:0000259" key="1">
    <source>
        <dbReference type="PROSITE" id="PS50805"/>
    </source>
</evidence>
<dbReference type="InterPro" id="IPR050169">
    <property type="entry name" value="Krueppel_C2H2_ZnF"/>
</dbReference>